<organism evidence="1 2">
    <name type="scientific">Trichonephila inaurata madagascariensis</name>
    <dbReference type="NCBI Taxonomy" id="2747483"/>
    <lineage>
        <taxon>Eukaryota</taxon>
        <taxon>Metazoa</taxon>
        <taxon>Ecdysozoa</taxon>
        <taxon>Arthropoda</taxon>
        <taxon>Chelicerata</taxon>
        <taxon>Arachnida</taxon>
        <taxon>Araneae</taxon>
        <taxon>Araneomorphae</taxon>
        <taxon>Entelegynae</taxon>
        <taxon>Araneoidea</taxon>
        <taxon>Nephilidae</taxon>
        <taxon>Trichonephila</taxon>
        <taxon>Trichonephila inaurata</taxon>
    </lineage>
</organism>
<evidence type="ECO:0000313" key="1">
    <source>
        <dbReference type="EMBL" id="GFS32524.1"/>
    </source>
</evidence>
<reference evidence="1" key="1">
    <citation type="submission" date="2020-08" db="EMBL/GenBank/DDBJ databases">
        <title>Multicomponent nature underlies the extraordinary mechanical properties of spider dragline silk.</title>
        <authorList>
            <person name="Kono N."/>
            <person name="Nakamura H."/>
            <person name="Mori M."/>
            <person name="Yoshida Y."/>
            <person name="Ohtoshi R."/>
            <person name="Malay A.D."/>
            <person name="Moran D.A.P."/>
            <person name="Tomita M."/>
            <person name="Numata K."/>
            <person name="Arakawa K."/>
        </authorList>
    </citation>
    <scope>NUCLEOTIDE SEQUENCE</scope>
</reference>
<evidence type="ECO:0000313" key="2">
    <source>
        <dbReference type="Proteomes" id="UP000886998"/>
    </source>
</evidence>
<name>A0A8X6M9H0_9ARAC</name>
<dbReference type="AlphaFoldDB" id="A0A8X6M9H0"/>
<accession>A0A8X6M9H0</accession>
<comment type="caution">
    <text evidence="1">The sequence shown here is derived from an EMBL/GenBank/DDBJ whole genome shotgun (WGS) entry which is preliminary data.</text>
</comment>
<protein>
    <submittedName>
        <fullName evidence="1">Uncharacterized protein</fullName>
    </submittedName>
</protein>
<gene>
    <name evidence="1" type="ORF">TNIN_356671</name>
</gene>
<dbReference type="EMBL" id="BMAV01024361">
    <property type="protein sequence ID" value="GFS32524.1"/>
    <property type="molecule type" value="Genomic_DNA"/>
</dbReference>
<sequence length="86" mass="9794">MVRRNAGCHWKLTLNCSRNQLFKPPNEMTLPRSRIPLREIGLLRICCQRAFATDSSSGLISSREFPNRASPTTPPIILLLTLRRFG</sequence>
<keyword evidence="2" id="KW-1185">Reference proteome</keyword>
<dbReference type="Proteomes" id="UP000886998">
    <property type="component" value="Unassembled WGS sequence"/>
</dbReference>
<proteinExistence type="predicted"/>